<dbReference type="AlphaFoldDB" id="A0A915J3Q0"/>
<evidence type="ECO:0000313" key="4">
    <source>
        <dbReference type="WBParaSite" id="nRc.2.0.1.t21046-RA"/>
    </source>
</evidence>
<dbReference type="Proteomes" id="UP000887565">
    <property type="component" value="Unplaced"/>
</dbReference>
<keyword evidence="2" id="KW-0472">Membrane</keyword>
<keyword evidence="2" id="KW-0812">Transmembrane</keyword>
<accession>A0A915J3Q0</accession>
<sequence>MERFISVQIAQISGFVRRCIFVEACVIGSATFVLNAIASFVDAVSRFRAIAFDNSQKDSEDNTSERTLRSTASLSSDEEDKLPCPRAKSKLILPPERSLSLPESIEDSCSSSDVSPSLQKKSVK</sequence>
<reference evidence="4" key="1">
    <citation type="submission" date="2022-11" db="UniProtKB">
        <authorList>
            <consortium name="WormBaseParasite"/>
        </authorList>
    </citation>
    <scope>IDENTIFICATION</scope>
</reference>
<evidence type="ECO:0000256" key="2">
    <source>
        <dbReference type="SAM" id="Phobius"/>
    </source>
</evidence>
<feature type="compositionally biased region" description="Low complexity" evidence="1">
    <location>
        <begin position="100"/>
        <end position="118"/>
    </location>
</feature>
<evidence type="ECO:0000256" key="1">
    <source>
        <dbReference type="SAM" id="MobiDB-lite"/>
    </source>
</evidence>
<keyword evidence="2" id="KW-1133">Transmembrane helix</keyword>
<dbReference type="WBParaSite" id="nRc.2.0.1.t21046-RA">
    <property type="protein sequence ID" value="nRc.2.0.1.t21046-RA"/>
    <property type="gene ID" value="nRc.2.0.1.g21046"/>
</dbReference>
<keyword evidence="3" id="KW-1185">Reference proteome</keyword>
<proteinExistence type="predicted"/>
<feature type="transmembrane region" description="Helical" evidence="2">
    <location>
        <begin position="20"/>
        <end position="41"/>
    </location>
</feature>
<protein>
    <submittedName>
        <fullName evidence="4">Uncharacterized protein</fullName>
    </submittedName>
</protein>
<feature type="compositionally biased region" description="Basic and acidic residues" evidence="1">
    <location>
        <begin position="55"/>
        <end position="68"/>
    </location>
</feature>
<name>A0A915J3Q0_ROMCU</name>
<evidence type="ECO:0000313" key="3">
    <source>
        <dbReference type="Proteomes" id="UP000887565"/>
    </source>
</evidence>
<organism evidence="3 4">
    <name type="scientific">Romanomermis culicivorax</name>
    <name type="common">Nematode worm</name>
    <dbReference type="NCBI Taxonomy" id="13658"/>
    <lineage>
        <taxon>Eukaryota</taxon>
        <taxon>Metazoa</taxon>
        <taxon>Ecdysozoa</taxon>
        <taxon>Nematoda</taxon>
        <taxon>Enoplea</taxon>
        <taxon>Dorylaimia</taxon>
        <taxon>Mermithida</taxon>
        <taxon>Mermithoidea</taxon>
        <taxon>Mermithidae</taxon>
        <taxon>Romanomermis</taxon>
    </lineage>
</organism>
<feature type="region of interest" description="Disordered" evidence="1">
    <location>
        <begin position="55"/>
        <end position="124"/>
    </location>
</feature>